<dbReference type="AlphaFoldDB" id="A0A840FS39"/>
<dbReference type="InterPro" id="IPR011989">
    <property type="entry name" value="ARM-like"/>
</dbReference>
<dbReference type="InterPro" id="IPR011959">
    <property type="entry name" value="CHP02270"/>
</dbReference>
<gene>
    <name evidence="1" type="ORF">GGD71_003747</name>
</gene>
<comment type="caution">
    <text evidence="1">The sequence shown here is derived from an EMBL/GenBank/DDBJ whole genome shotgun (WGS) entry which is preliminary data.</text>
</comment>
<dbReference type="SUPFAM" id="SSF48371">
    <property type="entry name" value="ARM repeat"/>
    <property type="match status" value="1"/>
</dbReference>
<organism evidence="1 2">
    <name type="scientific">Variovorax guangxiensis</name>
    <dbReference type="NCBI Taxonomy" id="1775474"/>
    <lineage>
        <taxon>Bacteria</taxon>
        <taxon>Pseudomonadati</taxon>
        <taxon>Pseudomonadota</taxon>
        <taxon>Betaproteobacteria</taxon>
        <taxon>Burkholderiales</taxon>
        <taxon>Comamonadaceae</taxon>
        <taxon>Variovorax</taxon>
    </lineage>
</organism>
<dbReference type="NCBIfam" id="TIGR02270">
    <property type="entry name" value="TIGR02270 family protein"/>
    <property type="match status" value="1"/>
</dbReference>
<protein>
    <submittedName>
        <fullName evidence="1">Uncharacterized protein (TIGR02270 family)</fullName>
    </submittedName>
</protein>
<name>A0A840FS39_9BURK</name>
<proteinExistence type="predicted"/>
<evidence type="ECO:0000313" key="2">
    <source>
        <dbReference type="Proteomes" id="UP000524450"/>
    </source>
</evidence>
<dbReference type="Gene3D" id="1.25.10.10">
    <property type="entry name" value="Leucine-rich Repeat Variant"/>
    <property type="match status" value="1"/>
</dbReference>
<reference evidence="1 2" key="1">
    <citation type="submission" date="2020-08" db="EMBL/GenBank/DDBJ databases">
        <title>Genomic Encyclopedia of Type Strains, Phase IV (KMG-V): Genome sequencing to study the core and pangenomes of soil and plant-associated prokaryotes.</title>
        <authorList>
            <person name="Whitman W."/>
        </authorList>
    </citation>
    <scope>NUCLEOTIDE SEQUENCE [LARGE SCALE GENOMIC DNA]</scope>
    <source>
        <strain evidence="1 2">34/80</strain>
    </source>
</reference>
<dbReference type="EMBL" id="JACIFZ010000004">
    <property type="protein sequence ID" value="MBB4222965.1"/>
    <property type="molecule type" value="Genomic_DNA"/>
</dbReference>
<dbReference type="Proteomes" id="UP000524450">
    <property type="component" value="Unassembled WGS sequence"/>
</dbReference>
<dbReference type="RefSeq" id="WP_260319347.1">
    <property type="nucleotide sequence ID" value="NZ_JACIFZ010000004.1"/>
</dbReference>
<evidence type="ECO:0000313" key="1">
    <source>
        <dbReference type="EMBL" id="MBB4222965.1"/>
    </source>
</evidence>
<accession>A0A840FS39</accession>
<dbReference type="InterPro" id="IPR016024">
    <property type="entry name" value="ARM-type_fold"/>
</dbReference>
<sequence length="424" mass="44807">MHMPSATPIPVVVQQHADESAVLAQIRLSLSSAPHVRLHHLRRLDERLAAHLDGLVVAGGHGVRCVEAALAEPGVGAVFATTWLAIAHSATDVLARLFALAEAEPSVQPGVAGAFGWTSGASLRGLVAQLQASPRTFARRIGIAACEAHGVDPGEALAVAIACGEDAALRAQGLGAAGRCARTDLLGECLAALGDPDDRCRFQAARTALWLGDRHAAVEALGGIACMPGPDLDAAVAALFKWIEPGQAAPVLKALLDSPDTLRQAVRAAGVLGDPQAVPWLIRQMDDPVLSCLAGESFSLITGADLAALDLERAPVAGTFAGADDEAAHEDVEMDEDEGLPWPDPERVQRWWSRNAEGFVPGARYFMGAPPSWTHCVQVLRSGFQRQRIAAAEYLCLLHPGTRLFPTGAPAWRQRRWLDHLAPA</sequence>